<name>A0AAD9IU17_9ANNE</name>
<gene>
    <name evidence="1" type="ORF">LSH36_1386g00009</name>
</gene>
<dbReference type="EMBL" id="JAODUP010001385">
    <property type="protein sequence ID" value="KAK2140338.1"/>
    <property type="molecule type" value="Genomic_DNA"/>
</dbReference>
<dbReference type="Proteomes" id="UP001208570">
    <property type="component" value="Unassembled WGS sequence"/>
</dbReference>
<dbReference type="AlphaFoldDB" id="A0AAD9IU17"/>
<comment type="caution">
    <text evidence="1">The sequence shown here is derived from an EMBL/GenBank/DDBJ whole genome shotgun (WGS) entry which is preliminary data.</text>
</comment>
<sequence>MTSSVLDRFRARVNQAICEDILCFGLPDNVFISHLRFSDTNKWCWLVYALLDVTQLTTYYSSTRILWPSISYHTDYLTVTGSASNMLNKAISFSLPGFDSSPDDEQDHDNQDNLSDEQVDPAAFNHLPDHMPCFARTLQLVVKDGLKVEDQLTKILRKTSSIVFAVRNSTHGTDFLGGAHRPQTANTHAGTHS</sequence>
<evidence type="ECO:0000313" key="1">
    <source>
        <dbReference type="EMBL" id="KAK2140338.1"/>
    </source>
</evidence>
<organism evidence="1 2">
    <name type="scientific">Paralvinella palmiformis</name>
    <dbReference type="NCBI Taxonomy" id="53620"/>
    <lineage>
        <taxon>Eukaryota</taxon>
        <taxon>Metazoa</taxon>
        <taxon>Spiralia</taxon>
        <taxon>Lophotrochozoa</taxon>
        <taxon>Annelida</taxon>
        <taxon>Polychaeta</taxon>
        <taxon>Sedentaria</taxon>
        <taxon>Canalipalpata</taxon>
        <taxon>Terebellida</taxon>
        <taxon>Terebelliformia</taxon>
        <taxon>Alvinellidae</taxon>
        <taxon>Paralvinella</taxon>
    </lineage>
</organism>
<reference evidence="1" key="1">
    <citation type="journal article" date="2023" name="Mol. Biol. Evol.">
        <title>Third-Generation Sequencing Reveals the Adaptive Role of the Epigenome in Three Deep-Sea Polychaetes.</title>
        <authorList>
            <person name="Perez M."/>
            <person name="Aroh O."/>
            <person name="Sun Y."/>
            <person name="Lan Y."/>
            <person name="Juniper S.K."/>
            <person name="Young C.R."/>
            <person name="Angers B."/>
            <person name="Qian P.Y."/>
        </authorList>
    </citation>
    <scope>NUCLEOTIDE SEQUENCE</scope>
    <source>
        <strain evidence="1">P08H-3</strain>
    </source>
</reference>
<keyword evidence="2" id="KW-1185">Reference proteome</keyword>
<protein>
    <submittedName>
        <fullName evidence="1">Uncharacterized protein</fullName>
    </submittedName>
</protein>
<accession>A0AAD9IU17</accession>
<proteinExistence type="predicted"/>
<evidence type="ECO:0000313" key="2">
    <source>
        <dbReference type="Proteomes" id="UP001208570"/>
    </source>
</evidence>